<dbReference type="HOGENOM" id="CLU_2461988_0_0_4"/>
<comment type="caution">
    <text evidence="1">The sequence shown here is derived from an EMBL/GenBank/DDBJ whole genome shotgun (WGS) entry which is preliminary data.</text>
</comment>
<dbReference type="AlphaFoldDB" id="F7T9H5"/>
<dbReference type="EMBL" id="AFRQ01000133">
    <property type="protein sequence ID" value="EGP43135.1"/>
    <property type="molecule type" value="Genomic_DNA"/>
</dbReference>
<accession>F7T9H5</accession>
<dbReference type="Proteomes" id="UP000004853">
    <property type="component" value="Unassembled WGS sequence"/>
</dbReference>
<name>F7T9H5_9BURK</name>
<protein>
    <submittedName>
        <fullName evidence="1">Uncharacterized protein</fullName>
    </submittedName>
</protein>
<dbReference type="RefSeq" id="WP_006395610.1">
    <property type="nucleotide sequence ID" value="NZ_GL982453.1"/>
</dbReference>
<organism evidence="1 2">
    <name type="scientific">Achromobacter insuavis AXX-A</name>
    <dbReference type="NCBI Taxonomy" id="1003200"/>
    <lineage>
        <taxon>Bacteria</taxon>
        <taxon>Pseudomonadati</taxon>
        <taxon>Pseudomonadota</taxon>
        <taxon>Betaproteobacteria</taxon>
        <taxon>Burkholderiales</taxon>
        <taxon>Alcaligenaceae</taxon>
        <taxon>Achromobacter</taxon>
    </lineage>
</organism>
<evidence type="ECO:0000313" key="2">
    <source>
        <dbReference type="Proteomes" id="UP000004853"/>
    </source>
</evidence>
<dbReference type="PATRIC" id="fig|1003200.3.peg.5550"/>
<reference evidence="1 2" key="1">
    <citation type="submission" date="2011-06" db="EMBL/GenBank/DDBJ databases">
        <authorList>
            <person name="Bador J."/>
            <person name="Amoureux L."/>
            <person name="Neuwirth C."/>
        </authorList>
    </citation>
    <scope>NUCLEOTIDE SEQUENCE [LARGE SCALE GENOMIC DNA]</scope>
    <source>
        <strain evidence="1 2">AXX-A</strain>
    </source>
</reference>
<gene>
    <name evidence="1" type="ORF">AXXA_28105</name>
</gene>
<sequence>MILISTLRKMGDKPVFIVDIPAHTVQVGDMPPVNVPAHRGAFATKPQADKYAATHDPRQFGASVFPVVSRITARAYADQQGWTFTATA</sequence>
<proteinExistence type="predicted"/>
<dbReference type="OrthoDB" id="9962869at2"/>
<evidence type="ECO:0000313" key="1">
    <source>
        <dbReference type="EMBL" id="EGP43135.1"/>
    </source>
</evidence>